<keyword evidence="1 5" id="KW-0436">Ligase</keyword>
<name>A0A7W7DFI6_9ACTN</name>
<dbReference type="RefSeq" id="WP_275411663.1">
    <property type="nucleotide sequence ID" value="NZ_BOOV01000003.1"/>
</dbReference>
<organism evidence="5 6">
    <name type="scientific">Sphaerisporangium siamense</name>
    <dbReference type="NCBI Taxonomy" id="795645"/>
    <lineage>
        <taxon>Bacteria</taxon>
        <taxon>Bacillati</taxon>
        <taxon>Actinomycetota</taxon>
        <taxon>Actinomycetes</taxon>
        <taxon>Streptosporangiales</taxon>
        <taxon>Streptosporangiaceae</taxon>
        <taxon>Sphaerisporangium</taxon>
    </lineage>
</organism>
<dbReference type="SMART" id="SM00836">
    <property type="entry name" value="DALR_1"/>
    <property type="match status" value="1"/>
</dbReference>
<evidence type="ECO:0000256" key="1">
    <source>
        <dbReference type="ARBA" id="ARBA00022598"/>
    </source>
</evidence>
<protein>
    <submittedName>
        <fullName evidence="5">Arginyl-tRNA synthetase</fullName>
        <ecNumber evidence="5">6.1.1.19</ecNumber>
    </submittedName>
</protein>
<reference evidence="5 6" key="1">
    <citation type="submission" date="2020-08" db="EMBL/GenBank/DDBJ databases">
        <title>Sequencing the genomes of 1000 actinobacteria strains.</title>
        <authorList>
            <person name="Klenk H.-P."/>
        </authorList>
    </citation>
    <scope>NUCLEOTIDE SEQUENCE [LARGE SCALE GENOMIC DNA]</scope>
    <source>
        <strain evidence="5 6">DSM 45784</strain>
    </source>
</reference>
<evidence type="ECO:0000256" key="3">
    <source>
        <dbReference type="ARBA" id="ARBA00022840"/>
    </source>
</evidence>
<keyword evidence="6" id="KW-1185">Reference proteome</keyword>
<keyword evidence="5" id="KW-0030">Aminoacyl-tRNA synthetase</keyword>
<dbReference type="InterPro" id="IPR009080">
    <property type="entry name" value="tRNAsynth_Ia_anticodon-bd"/>
</dbReference>
<dbReference type="InterPro" id="IPR008909">
    <property type="entry name" value="DALR_anticod-bd"/>
</dbReference>
<comment type="caution">
    <text evidence="5">The sequence shown here is derived from an EMBL/GenBank/DDBJ whole genome shotgun (WGS) entry which is preliminary data.</text>
</comment>
<dbReference type="SUPFAM" id="SSF47323">
    <property type="entry name" value="Anticodon-binding domain of a subclass of class I aminoacyl-tRNA synthetases"/>
    <property type="match status" value="1"/>
</dbReference>
<proteinExistence type="predicted"/>
<evidence type="ECO:0000313" key="6">
    <source>
        <dbReference type="Proteomes" id="UP000542210"/>
    </source>
</evidence>
<evidence type="ECO:0000256" key="2">
    <source>
        <dbReference type="ARBA" id="ARBA00022741"/>
    </source>
</evidence>
<sequence>MALSRGLEDAPGVGEELAARVRALAGVVAVEVRPDGLLVIEVAEPGEVVRDVLGEGMGEESAAVGVPAWVDVVADVGVRDDHGDEPWPDRPRDWGNPGFVVRYAYVRAGNVLRWAGDLGVRGPFRPEALDDPRDRRVLRTLAEVASRTGEERPVGGRRRPEQGRVAFLVRLAEAYHDAFEGAGPLPKGDESAGVVHVARVWMAAAVRKTLGEGLAALGVTPPGKI</sequence>
<dbReference type="AlphaFoldDB" id="A0A7W7DFI6"/>
<dbReference type="Pfam" id="PF05746">
    <property type="entry name" value="DALR_1"/>
    <property type="match status" value="1"/>
</dbReference>
<gene>
    <name evidence="5" type="ORF">BJ982_007220</name>
</gene>
<keyword evidence="2" id="KW-0547">Nucleotide-binding</keyword>
<dbReference type="Proteomes" id="UP000542210">
    <property type="component" value="Unassembled WGS sequence"/>
</dbReference>
<dbReference type="GO" id="GO:0005524">
    <property type="term" value="F:ATP binding"/>
    <property type="evidence" value="ECO:0007669"/>
    <property type="project" value="UniProtKB-KW"/>
</dbReference>
<evidence type="ECO:0000313" key="5">
    <source>
        <dbReference type="EMBL" id="MBB4705676.1"/>
    </source>
</evidence>
<accession>A0A7W7DFI6</accession>
<dbReference type="EMBL" id="JACHND010000001">
    <property type="protein sequence ID" value="MBB4705676.1"/>
    <property type="molecule type" value="Genomic_DNA"/>
</dbReference>
<keyword evidence="3" id="KW-0067">ATP-binding</keyword>
<dbReference type="Gene3D" id="1.10.730.10">
    <property type="entry name" value="Isoleucyl-tRNA Synthetase, Domain 1"/>
    <property type="match status" value="1"/>
</dbReference>
<dbReference type="EC" id="6.1.1.19" evidence="5"/>
<dbReference type="GO" id="GO:0006420">
    <property type="term" value="P:arginyl-tRNA aminoacylation"/>
    <property type="evidence" value="ECO:0007669"/>
    <property type="project" value="InterPro"/>
</dbReference>
<dbReference type="GO" id="GO:0004814">
    <property type="term" value="F:arginine-tRNA ligase activity"/>
    <property type="evidence" value="ECO:0007669"/>
    <property type="project" value="UniProtKB-EC"/>
</dbReference>
<feature type="domain" description="DALR anticodon binding" evidence="4">
    <location>
        <begin position="101"/>
        <end position="225"/>
    </location>
</feature>
<evidence type="ECO:0000259" key="4">
    <source>
        <dbReference type="SMART" id="SM00836"/>
    </source>
</evidence>